<dbReference type="RefSeq" id="WP_315587249.1">
    <property type="nucleotide sequence ID" value="NZ_JAVXUR010000009.1"/>
</dbReference>
<dbReference type="PANTHER" id="PTHR37292:SF2">
    <property type="entry name" value="DUF262 DOMAIN-CONTAINING PROTEIN"/>
    <property type="match status" value="1"/>
</dbReference>
<name>A0ABU3NIA9_9GAMM</name>
<dbReference type="Pfam" id="PF03235">
    <property type="entry name" value="GmrSD_N"/>
    <property type="match status" value="1"/>
</dbReference>
<feature type="region of interest" description="Disordered" evidence="1">
    <location>
        <begin position="593"/>
        <end position="612"/>
    </location>
</feature>
<dbReference type="PANTHER" id="PTHR37292">
    <property type="entry name" value="VNG6097C"/>
    <property type="match status" value="1"/>
</dbReference>
<evidence type="ECO:0000259" key="2">
    <source>
        <dbReference type="Pfam" id="PF03235"/>
    </source>
</evidence>
<protein>
    <submittedName>
        <fullName evidence="3">DUF262 domain-containing protein</fullName>
    </submittedName>
</protein>
<feature type="compositionally biased region" description="Acidic residues" evidence="1">
    <location>
        <begin position="597"/>
        <end position="606"/>
    </location>
</feature>
<reference evidence="4" key="1">
    <citation type="submission" date="2023-07" db="EMBL/GenBank/DDBJ databases">
        <title>Substrates and metabolic shifts associated with increased methane emissions in unrestored hypersaline salterns.</title>
        <authorList>
            <person name="Bueno De Mesquita C.P."/>
            <person name="Tringe S.G."/>
        </authorList>
    </citation>
    <scope>NUCLEOTIDE SEQUENCE [LARGE SCALE GENOMIC DNA]</scope>
    <source>
        <strain evidence="4">I4</strain>
    </source>
</reference>
<dbReference type="InterPro" id="IPR004919">
    <property type="entry name" value="GmrSD_N"/>
</dbReference>
<dbReference type="EMBL" id="JAVXUR010000009">
    <property type="protein sequence ID" value="MDT8880914.1"/>
    <property type="molecule type" value="Genomic_DNA"/>
</dbReference>
<accession>A0ABU3NIA9</accession>
<dbReference type="Proteomes" id="UP001255917">
    <property type="component" value="Unassembled WGS sequence"/>
</dbReference>
<organism evidence="3 4">
    <name type="scientific">Halomonas saccharevitans</name>
    <dbReference type="NCBI Taxonomy" id="416872"/>
    <lineage>
        <taxon>Bacteria</taxon>
        <taxon>Pseudomonadati</taxon>
        <taxon>Pseudomonadota</taxon>
        <taxon>Gammaproteobacteria</taxon>
        <taxon>Oceanospirillales</taxon>
        <taxon>Halomonadaceae</taxon>
        <taxon>Halomonas</taxon>
    </lineage>
</organism>
<evidence type="ECO:0000256" key="1">
    <source>
        <dbReference type="SAM" id="MobiDB-lite"/>
    </source>
</evidence>
<feature type="domain" description="GmrSD restriction endonucleases N-terminal" evidence="2">
    <location>
        <begin position="13"/>
        <end position="252"/>
    </location>
</feature>
<proteinExistence type="predicted"/>
<gene>
    <name evidence="3" type="ORF">RSO68_15710</name>
</gene>
<evidence type="ECO:0000313" key="3">
    <source>
        <dbReference type="EMBL" id="MDT8880914.1"/>
    </source>
</evidence>
<keyword evidence="4" id="KW-1185">Reference proteome</keyword>
<evidence type="ECO:0000313" key="4">
    <source>
        <dbReference type="Proteomes" id="UP001255917"/>
    </source>
</evidence>
<sequence>MTTFDSTKRSLPELLKDITTGKIQLPDFQRGWVWDDDHVKSLLVSIARSFPVGAVMLMETGGEVRFQTRPVEGIDPNTVTKDPDHLILDGQQRLTSLTQAVGLDAPVDTRTAKGKKIRRHYYFDIRMALEGEDHLEDAVVAVDENRQTHKNFGREVDLDLSTRQLECEQLLFPCDKILDPSDWLQDLFRYNQGAMGEFLDFQKKILGAFSAYQLPVIELKKETSKEAVCLVFEKVNTGGVQLSVFELITASYAAEGYNLRDDWFGSDIRKVPSRKARFENHELLADVESTDLLQAITLLHTHERKQEDLAAGKTGKQVRPVSAKRASVLDLPLEAYQRWADAVEKGFIEAAYFLKGECFYSRREMPYATQLVPLAAVMTLLGDRWREPRIHAKLTRWFWSGVLGELYGGAVETRIALDLEELMRWFKHDTELPRTVIDASFDPSRLETLRSRNSAAYKGINVLILREGANDFFWKGDIQALDQQGVALDIHHIFPRAWCEAQGLSYRVYDAIINKTPISARTNRMIGGDAPSEYLARLQDHKQVQLGDDAMNTILEGHRIPSDALRADDFNTFYQQRKSRLLEIIEKAMGKKSLAGADDEAPDTAESEAQTA</sequence>
<comment type="caution">
    <text evidence="3">The sequence shown here is derived from an EMBL/GenBank/DDBJ whole genome shotgun (WGS) entry which is preliminary data.</text>
</comment>